<keyword evidence="2" id="KW-0472">Membrane</keyword>
<feature type="chain" id="PRO_5008518218" evidence="5">
    <location>
        <begin position="20"/>
        <end position="118"/>
    </location>
</feature>
<evidence type="ECO:0000256" key="3">
    <source>
        <dbReference type="ARBA" id="ARBA00023139"/>
    </source>
</evidence>
<feature type="signal peptide" evidence="5">
    <location>
        <begin position="1"/>
        <end position="19"/>
    </location>
</feature>
<keyword evidence="1 5" id="KW-0732">Signal</keyword>
<accession>A0A1B0ZY66</accession>
<evidence type="ECO:0000313" key="7">
    <source>
        <dbReference type="EMBL" id="ANP39221.1"/>
    </source>
</evidence>
<dbReference type="RefSeq" id="WP_005616844.1">
    <property type="nucleotide sequence ID" value="NZ_CP015230.1"/>
</dbReference>
<sequence length="118" mass="12807">MFRFILAVPVAALAMPALAETAVPADTTLSTMQTEYTCERGVRVPVVFINTEAGESLAIVQLDGQQVVMTQVVSGSGMRYRSRDENQPYELHGKGNDALIAYGPEEDADLILRDCVSN</sequence>
<dbReference type="InterPro" id="IPR036328">
    <property type="entry name" value="MliC_sf"/>
</dbReference>
<dbReference type="InterPro" id="IPR018660">
    <property type="entry name" value="MliC"/>
</dbReference>
<evidence type="ECO:0000256" key="5">
    <source>
        <dbReference type="SAM" id="SignalP"/>
    </source>
</evidence>
<protein>
    <submittedName>
        <fullName evidence="7">Lysozyme inhibitor</fullName>
    </submittedName>
</protein>
<dbReference type="EMBL" id="CP015230">
    <property type="protein sequence ID" value="ANP39221.1"/>
    <property type="molecule type" value="Genomic_DNA"/>
</dbReference>
<dbReference type="Pfam" id="PF09864">
    <property type="entry name" value="MliC"/>
    <property type="match status" value="1"/>
</dbReference>
<reference evidence="7 8" key="1">
    <citation type="journal article" date="2016" name="ISME J.">
        <title>Global occurrence and heterogeneity of the Roseobacter-clade species Ruegeria mobilis.</title>
        <authorList>
            <person name="Sonnenschein E."/>
            <person name="Gram L."/>
        </authorList>
    </citation>
    <scope>NUCLEOTIDE SEQUENCE [LARGE SCALE GENOMIC DNA]</scope>
    <source>
        <strain evidence="7 8">F1926</strain>
    </source>
</reference>
<dbReference type="AlphaFoldDB" id="A0A1B0ZY66"/>
<dbReference type="SUPFAM" id="SSF141488">
    <property type="entry name" value="YdhA-like"/>
    <property type="match status" value="1"/>
</dbReference>
<dbReference type="Proteomes" id="UP000013243">
    <property type="component" value="Chromosome"/>
</dbReference>
<proteinExistence type="predicted"/>
<name>A0A1B0ZY66_9RHOB</name>
<dbReference type="Gene3D" id="2.40.128.200">
    <property type="match status" value="1"/>
</dbReference>
<evidence type="ECO:0000313" key="8">
    <source>
        <dbReference type="Proteomes" id="UP000013243"/>
    </source>
</evidence>
<dbReference type="OrthoDB" id="7926518at2"/>
<keyword evidence="4" id="KW-0449">Lipoprotein</keyword>
<gene>
    <name evidence="7" type="ORF">K529_000420</name>
</gene>
<evidence type="ECO:0000256" key="1">
    <source>
        <dbReference type="ARBA" id="ARBA00022729"/>
    </source>
</evidence>
<evidence type="ECO:0000256" key="4">
    <source>
        <dbReference type="ARBA" id="ARBA00023288"/>
    </source>
</evidence>
<dbReference type="GeneID" id="28248250"/>
<evidence type="ECO:0000259" key="6">
    <source>
        <dbReference type="Pfam" id="PF09864"/>
    </source>
</evidence>
<dbReference type="KEGG" id="rmb:K529_000420"/>
<feature type="domain" description="C-type lysozyme inhibitor" evidence="6">
    <location>
        <begin position="36"/>
        <end position="104"/>
    </location>
</feature>
<organism evidence="7 8">
    <name type="scientific">Tritonibacter mobilis F1926</name>
    <dbReference type="NCBI Taxonomy" id="1265309"/>
    <lineage>
        <taxon>Bacteria</taxon>
        <taxon>Pseudomonadati</taxon>
        <taxon>Pseudomonadota</taxon>
        <taxon>Alphaproteobacteria</taxon>
        <taxon>Rhodobacterales</taxon>
        <taxon>Paracoccaceae</taxon>
        <taxon>Tritonibacter</taxon>
    </lineage>
</organism>
<evidence type="ECO:0000256" key="2">
    <source>
        <dbReference type="ARBA" id="ARBA00023136"/>
    </source>
</evidence>
<keyword evidence="3" id="KW-0564">Palmitate</keyword>